<dbReference type="EMBL" id="CP146023">
    <property type="protein sequence ID" value="WWQ69298.1"/>
    <property type="molecule type" value="Genomic_DNA"/>
</dbReference>
<name>A0ACD5AUR1_9ACTN</name>
<geneLocation type="plasmid" evidence="1 2">
    <name>p1</name>
</geneLocation>
<evidence type="ECO:0000313" key="2">
    <source>
        <dbReference type="Proteomes" id="UP001432251"/>
    </source>
</evidence>
<keyword evidence="1" id="KW-0614">Plasmid</keyword>
<dbReference type="Proteomes" id="UP001432251">
    <property type="component" value="Plasmid p1"/>
</dbReference>
<gene>
    <name evidence="1" type="ORF">V2W30_39560</name>
</gene>
<reference evidence="1" key="1">
    <citation type="journal article" date="2025" name="Int. J. Syst. Evol. Microbiol.">
        <title>Streptomyces citrinus sp. nov., with yellow diffusible pigment.</title>
        <authorList>
            <person name="He Y."/>
            <person name="Yang E."/>
            <person name="Xu J."/>
            <person name="Sun Y."/>
            <person name="Sun L."/>
        </authorList>
    </citation>
    <scope>NUCLEOTIDE SEQUENCE</scope>
    <source>
        <strain evidence="1">Q6</strain>
    </source>
</reference>
<sequence>MASETLSAPLPAHGPADRPARAGRQTAPPPTPHRSQPPDPPSGEVFYREHSYDIAEDLFQTVVELRDTVFSDAPTQQVMTFKALVQRLMDDLESAAVGRGRSRGESPEQLAAAIGLSLERLRKKHHPALTEQRLSHRTRPAAGQGPGSRRRDQAASPQDYRRLLAALSFLLRKNALTQKALAQQMGFTPSYVSRLLSGERTLSWRYVTKMTELCGREPDLLRPLWNAAFATSPPVGTDPVQYLRDHLCALRLAVGNPADADLLKAGRPELTERHLQMSFTGPGVPSWETVRLLARTLSCSAEDLQPLWRTASAAHASNTPGCESVGTSSALAEAFG</sequence>
<organism evidence="1 2">
    <name type="scientific">Streptomyces citrinus</name>
    <dbReference type="NCBI Taxonomy" id="3118173"/>
    <lineage>
        <taxon>Bacteria</taxon>
        <taxon>Bacillati</taxon>
        <taxon>Actinomycetota</taxon>
        <taxon>Actinomycetes</taxon>
        <taxon>Kitasatosporales</taxon>
        <taxon>Streptomycetaceae</taxon>
        <taxon>Streptomyces</taxon>
    </lineage>
</organism>
<protein>
    <submittedName>
        <fullName evidence="1">Helix-turn-helix transcriptional regulator</fullName>
    </submittedName>
</protein>
<keyword evidence="2" id="KW-1185">Reference proteome</keyword>
<proteinExistence type="predicted"/>
<evidence type="ECO:0000313" key="1">
    <source>
        <dbReference type="EMBL" id="WWQ69298.1"/>
    </source>
</evidence>
<accession>A0ACD5AUR1</accession>